<reference evidence="2" key="1">
    <citation type="journal article" date="2013" name="Nat. Genet.">
        <title>The Capsella rubella genome and the genomic consequences of rapid mating system evolution.</title>
        <authorList>
            <person name="Slotte T."/>
            <person name="Hazzouri K.M."/>
            <person name="Agren J.A."/>
            <person name="Koenig D."/>
            <person name="Maumus F."/>
            <person name="Guo Y.L."/>
            <person name="Steige K."/>
            <person name="Platts A.E."/>
            <person name="Escobar J.S."/>
            <person name="Newman L.K."/>
            <person name="Wang W."/>
            <person name="Mandakova T."/>
            <person name="Vello E."/>
            <person name="Smith L.M."/>
            <person name="Henz S.R."/>
            <person name="Steffen J."/>
            <person name="Takuno S."/>
            <person name="Brandvain Y."/>
            <person name="Coop G."/>
            <person name="Andolfatto P."/>
            <person name="Hu T.T."/>
            <person name="Blanchette M."/>
            <person name="Clark R.M."/>
            <person name="Quesneville H."/>
            <person name="Nordborg M."/>
            <person name="Gaut B.S."/>
            <person name="Lysak M.A."/>
            <person name="Jenkins J."/>
            <person name="Grimwood J."/>
            <person name="Chapman J."/>
            <person name="Prochnik S."/>
            <person name="Shu S."/>
            <person name="Rokhsar D."/>
            <person name="Schmutz J."/>
            <person name="Weigel D."/>
            <person name="Wright S.I."/>
        </authorList>
    </citation>
    <scope>NUCLEOTIDE SEQUENCE [LARGE SCALE GENOMIC DNA]</scope>
    <source>
        <strain evidence="2">cv. Monte Gargano</strain>
    </source>
</reference>
<protein>
    <submittedName>
        <fullName evidence="1">Uncharacterized protein</fullName>
    </submittedName>
</protein>
<dbReference type="Proteomes" id="UP000029121">
    <property type="component" value="Unassembled WGS sequence"/>
</dbReference>
<name>R0GSE1_9BRAS</name>
<dbReference type="AlphaFoldDB" id="R0GSE1"/>
<proteinExistence type="predicted"/>
<accession>R0GSE1</accession>
<dbReference type="EMBL" id="KB870812">
    <property type="protein sequence ID" value="EOA15260.1"/>
    <property type="molecule type" value="Genomic_DNA"/>
</dbReference>
<sequence length="97" mass="11076">MRGTPTLGSPLMKLKCAVKYWRRSLTIQEHNERSKKQIGSNHNLLNDLDAAKLITSQLEAVLEATIEKVDAKTLYLNEREKMLKVRSRVCSLLHTSI</sequence>
<dbReference type="STRING" id="81985.R0GSE1"/>
<evidence type="ECO:0000313" key="2">
    <source>
        <dbReference type="Proteomes" id="UP000029121"/>
    </source>
</evidence>
<keyword evidence="2" id="KW-1185">Reference proteome</keyword>
<evidence type="ECO:0000313" key="1">
    <source>
        <dbReference type="EMBL" id="EOA15260.1"/>
    </source>
</evidence>
<gene>
    <name evidence="1" type="ORF">CARUB_v10028659mg</name>
</gene>
<organism evidence="1 2">
    <name type="scientific">Capsella rubella</name>
    <dbReference type="NCBI Taxonomy" id="81985"/>
    <lineage>
        <taxon>Eukaryota</taxon>
        <taxon>Viridiplantae</taxon>
        <taxon>Streptophyta</taxon>
        <taxon>Embryophyta</taxon>
        <taxon>Tracheophyta</taxon>
        <taxon>Spermatophyta</taxon>
        <taxon>Magnoliopsida</taxon>
        <taxon>eudicotyledons</taxon>
        <taxon>Gunneridae</taxon>
        <taxon>Pentapetalae</taxon>
        <taxon>rosids</taxon>
        <taxon>malvids</taxon>
        <taxon>Brassicales</taxon>
        <taxon>Brassicaceae</taxon>
        <taxon>Camelineae</taxon>
        <taxon>Capsella</taxon>
    </lineage>
</organism>